<keyword evidence="2" id="KW-1185">Reference proteome</keyword>
<evidence type="ECO:0008006" key="3">
    <source>
        <dbReference type="Google" id="ProtNLM"/>
    </source>
</evidence>
<proteinExistence type="predicted"/>
<comment type="caution">
    <text evidence="1">The sequence shown here is derived from an EMBL/GenBank/DDBJ whole genome shotgun (WGS) entry which is preliminary data.</text>
</comment>
<organism evidence="1 2">
    <name type="scientific">Solitalea longa</name>
    <dbReference type="NCBI Taxonomy" id="2079460"/>
    <lineage>
        <taxon>Bacteria</taxon>
        <taxon>Pseudomonadati</taxon>
        <taxon>Bacteroidota</taxon>
        <taxon>Sphingobacteriia</taxon>
        <taxon>Sphingobacteriales</taxon>
        <taxon>Sphingobacteriaceae</taxon>
        <taxon>Solitalea</taxon>
    </lineage>
</organism>
<evidence type="ECO:0000313" key="1">
    <source>
        <dbReference type="EMBL" id="POY36353.1"/>
    </source>
</evidence>
<accession>A0A2S5A2L8</accession>
<dbReference type="Gene3D" id="3.30.70.100">
    <property type="match status" value="1"/>
</dbReference>
<dbReference type="Proteomes" id="UP000236893">
    <property type="component" value="Unassembled WGS sequence"/>
</dbReference>
<sequence>MIVVRNIFQLKFGKAKEAKELWKEGRMINSSAQKQPYRLLFDAVGDSYTMVFEITYDSLSQFESSMQNDMGTLEWKNWYAKFVPLCRSGKREIFTIHEENK</sequence>
<name>A0A2S5A2L8_9SPHI</name>
<gene>
    <name evidence="1" type="ORF">C3K47_11440</name>
</gene>
<reference evidence="1 2" key="1">
    <citation type="submission" date="2018-01" db="EMBL/GenBank/DDBJ databases">
        <authorList>
            <person name="Gaut B.S."/>
            <person name="Morton B.R."/>
            <person name="Clegg M.T."/>
            <person name="Duvall M.R."/>
        </authorList>
    </citation>
    <scope>NUCLEOTIDE SEQUENCE [LARGE SCALE GENOMIC DNA]</scope>
    <source>
        <strain evidence="1 2">HR-AV</strain>
    </source>
</reference>
<dbReference type="RefSeq" id="WP_103789271.1">
    <property type="nucleotide sequence ID" value="NZ_PQVF01000007.1"/>
</dbReference>
<dbReference type="OrthoDB" id="797275at2"/>
<dbReference type="AlphaFoldDB" id="A0A2S5A2L8"/>
<dbReference type="EMBL" id="PQVF01000007">
    <property type="protein sequence ID" value="POY36353.1"/>
    <property type="molecule type" value="Genomic_DNA"/>
</dbReference>
<evidence type="ECO:0000313" key="2">
    <source>
        <dbReference type="Proteomes" id="UP000236893"/>
    </source>
</evidence>
<protein>
    <recommendedName>
        <fullName evidence="3">NIPSNAP domain-containing protein</fullName>
    </recommendedName>
</protein>